<proteinExistence type="predicted"/>
<dbReference type="SUPFAM" id="SSF141322">
    <property type="entry name" value="NfeD domain-like"/>
    <property type="match status" value="1"/>
</dbReference>
<name>A0A412G2X1_9FIRM</name>
<evidence type="ECO:0000259" key="2">
    <source>
        <dbReference type="Pfam" id="PF01957"/>
    </source>
</evidence>
<dbReference type="Gene3D" id="2.40.50.140">
    <property type="entry name" value="Nucleic acid-binding proteins"/>
    <property type="match status" value="1"/>
</dbReference>
<evidence type="ECO:0000313" key="3">
    <source>
        <dbReference type="EMBL" id="RGR74760.1"/>
    </source>
</evidence>
<dbReference type="InterPro" id="IPR012340">
    <property type="entry name" value="NA-bd_OB-fold"/>
</dbReference>
<comment type="caution">
    <text evidence="3">The sequence shown here is derived from an EMBL/GenBank/DDBJ whole genome shotgun (WGS) entry which is preliminary data.</text>
</comment>
<gene>
    <name evidence="3" type="ORF">DWY25_08250</name>
</gene>
<dbReference type="EMBL" id="QRUP01000008">
    <property type="protein sequence ID" value="RGR74760.1"/>
    <property type="molecule type" value="Genomic_DNA"/>
</dbReference>
<reference evidence="3 4" key="1">
    <citation type="submission" date="2018-08" db="EMBL/GenBank/DDBJ databases">
        <title>A genome reference for cultivated species of the human gut microbiota.</title>
        <authorList>
            <person name="Zou Y."/>
            <person name="Xue W."/>
            <person name="Luo G."/>
        </authorList>
    </citation>
    <scope>NUCLEOTIDE SEQUENCE [LARGE SCALE GENOMIC DNA]</scope>
    <source>
        <strain evidence="3 4">AF24-29</strain>
    </source>
</reference>
<keyword evidence="1" id="KW-0472">Membrane</keyword>
<dbReference type="RefSeq" id="WP_117894839.1">
    <property type="nucleotide sequence ID" value="NZ_CABJCV010000008.1"/>
</dbReference>
<feature type="transmembrane region" description="Helical" evidence="1">
    <location>
        <begin position="31"/>
        <end position="64"/>
    </location>
</feature>
<dbReference type="GeneID" id="83015394"/>
<protein>
    <submittedName>
        <fullName evidence="3">NfeD family protein</fullName>
    </submittedName>
</protein>
<evidence type="ECO:0000313" key="4">
    <source>
        <dbReference type="Proteomes" id="UP000284178"/>
    </source>
</evidence>
<organism evidence="3 4">
    <name type="scientific">Holdemania filiformis</name>
    <dbReference type="NCBI Taxonomy" id="61171"/>
    <lineage>
        <taxon>Bacteria</taxon>
        <taxon>Bacillati</taxon>
        <taxon>Bacillota</taxon>
        <taxon>Erysipelotrichia</taxon>
        <taxon>Erysipelotrichales</taxon>
        <taxon>Erysipelotrichaceae</taxon>
        <taxon>Holdemania</taxon>
    </lineage>
</organism>
<dbReference type="InterPro" id="IPR002810">
    <property type="entry name" value="NfeD-like_C"/>
</dbReference>
<feature type="domain" description="NfeD-like C-terminal" evidence="2">
    <location>
        <begin position="81"/>
        <end position="140"/>
    </location>
</feature>
<dbReference type="Pfam" id="PF01957">
    <property type="entry name" value="NfeD"/>
    <property type="match status" value="1"/>
</dbReference>
<dbReference type="Proteomes" id="UP000284178">
    <property type="component" value="Unassembled WGS sequence"/>
</dbReference>
<keyword evidence="1" id="KW-0812">Transmembrane</keyword>
<evidence type="ECO:0000256" key="1">
    <source>
        <dbReference type="SAM" id="Phobius"/>
    </source>
</evidence>
<accession>A0A412G2X1</accession>
<keyword evidence="4" id="KW-1185">Reference proteome</keyword>
<keyword evidence="1" id="KW-1133">Transmembrane helix</keyword>
<sequence length="143" mass="15367">MYFGLWILVFLGALVVELATATSLVSIWFCVGALFALGALALNLAFIWQVVIFFAASLICLAAIRPMASQYLRGNVVATNADRVIGRHVQLLKDITGETWGELKVNGVVWNAISADGHPIGEGSLVEIVAIEGAKLLVKKIED</sequence>
<dbReference type="AlphaFoldDB" id="A0A412G2X1"/>